<name>A0A963Z1Z5_9PROT</name>
<dbReference type="RefSeq" id="WP_227307976.1">
    <property type="nucleotide sequence ID" value="NZ_JAESVA010000004.1"/>
</dbReference>
<dbReference type="Gene3D" id="3.90.1200.10">
    <property type="match status" value="1"/>
</dbReference>
<comment type="subcellular location">
    <subcellularLocation>
        <location evidence="1">Cytoplasm</location>
    </subcellularLocation>
</comment>
<dbReference type="Proteomes" id="UP000721844">
    <property type="component" value="Unassembled WGS sequence"/>
</dbReference>
<dbReference type="PANTHER" id="PTHR21064">
    <property type="entry name" value="AMINOGLYCOSIDE PHOSPHOTRANSFERASE DOMAIN-CONTAINING PROTEIN-RELATED"/>
    <property type="match status" value="1"/>
</dbReference>
<evidence type="ECO:0000313" key="10">
    <source>
        <dbReference type="EMBL" id="MCB8881305.1"/>
    </source>
</evidence>
<dbReference type="AlphaFoldDB" id="A0A963Z1Z5"/>
<protein>
    <recommendedName>
        <fullName evidence="8">Hydroxylysine kinase</fullName>
        <ecNumber evidence="7">2.7.1.81</ecNumber>
    </recommendedName>
</protein>
<evidence type="ECO:0000256" key="4">
    <source>
        <dbReference type="ARBA" id="ARBA00022777"/>
    </source>
</evidence>
<evidence type="ECO:0000256" key="1">
    <source>
        <dbReference type="ARBA" id="ARBA00004496"/>
    </source>
</evidence>
<dbReference type="Pfam" id="PF01636">
    <property type="entry name" value="APH"/>
    <property type="match status" value="1"/>
</dbReference>
<sequence>MDSRFTDQVLPISIGEAENFVSRHFDIQAKAHPLGSERDQNFLIQAYDGAEYLLKITHPGEALDSTAFQTACLRHISAVDSSLPVPRVLDDRTGNPHVRATWAGVERTARMLTFLAGEPLHLGARDAAQRRKIGETLAVLDAALASFPGPFPTLDIIWDMSRAASIRPLISAIPDAEQRSMVEARLAAFENRVLPRQTGLATQPIHNDFNPHNLLVSPQDHRQITGIIDFGDIAVAPRIYDLAVAASYQVLDGEHPLQTASEIVAGYHSLTPLTETEVALLHDLIPMRLALAVSITGWRAEMHPENRDYILRNSPGAWRALHQLSRISPAEAEDYFHAANGRG</sequence>
<accession>A0A963Z1Z5</accession>
<dbReference type="InterPro" id="IPR050249">
    <property type="entry name" value="Pseudomonas-type_ThrB"/>
</dbReference>
<evidence type="ECO:0000256" key="3">
    <source>
        <dbReference type="ARBA" id="ARBA00022679"/>
    </source>
</evidence>
<comment type="caution">
    <text evidence="10">The sequence shown here is derived from an EMBL/GenBank/DDBJ whole genome shotgun (WGS) entry which is preliminary data.</text>
</comment>
<dbReference type="EMBL" id="JAESVA010000004">
    <property type="protein sequence ID" value="MCB8881305.1"/>
    <property type="molecule type" value="Genomic_DNA"/>
</dbReference>
<evidence type="ECO:0000256" key="6">
    <source>
        <dbReference type="ARBA" id="ARBA00037368"/>
    </source>
</evidence>
<dbReference type="GO" id="GO:0005737">
    <property type="term" value="C:cytoplasm"/>
    <property type="evidence" value="ECO:0007669"/>
    <property type="project" value="UniProtKB-SubCell"/>
</dbReference>
<keyword evidence="3" id="KW-0808">Transferase</keyword>
<dbReference type="EC" id="2.7.1.81" evidence="7"/>
<evidence type="ECO:0000256" key="5">
    <source>
        <dbReference type="ARBA" id="ARBA00036820"/>
    </source>
</evidence>
<evidence type="ECO:0000256" key="2">
    <source>
        <dbReference type="ARBA" id="ARBA00022490"/>
    </source>
</evidence>
<keyword evidence="2" id="KW-0963">Cytoplasm</keyword>
<dbReference type="InterPro" id="IPR011009">
    <property type="entry name" value="Kinase-like_dom_sf"/>
</dbReference>
<gene>
    <name evidence="10" type="ORF">ACELLULO517_13740</name>
</gene>
<feature type="domain" description="Aminoglycoside phosphotransferase" evidence="9">
    <location>
        <begin position="33"/>
        <end position="257"/>
    </location>
</feature>
<proteinExistence type="predicted"/>
<keyword evidence="4" id="KW-0418">Kinase</keyword>
<comment type="catalytic activity">
    <reaction evidence="5">
        <text>(5R)-5-hydroxy-L-lysine + GTP = (5R)-5-phosphooxy-L-lysine + GDP + H(+)</text>
        <dbReference type="Rhea" id="RHEA:19049"/>
        <dbReference type="ChEBI" id="CHEBI:15378"/>
        <dbReference type="ChEBI" id="CHEBI:37565"/>
        <dbReference type="ChEBI" id="CHEBI:57882"/>
        <dbReference type="ChEBI" id="CHEBI:58189"/>
        <dbReference type="ChEBI" id="CHEBI:58357"/>
        <dbReference type="EC" id="2.7.1.81"/>
    </reaction>
</comment>
<evidence type="ECO:0000256" key="7">
    <source>
        <dbReference type="ARBA" id="ARBA00038873"/>
    </source>
</evidence>
<comment type="function">
    <text evidence="6">Catalyzes the GTP-dependent phosphorylation of 5-hydroxy-L-lysine.</text>
</comment>
<evidence type="ECO:0000259" key="9">
    <source>
        <dbReference type="Pfam" id="PF01636"/>
    </source>
</evidence>
<organism evidence="10 11">
    <name type="scientific">Acidisoma cellulosilyticum</name>
    <dbReference type="NCBI Taxonomy" id="2802395"/>
    <lineage>
        <taxon>Bacteria</taxon>
        <taxon>Pseudomonadati</taxon>
        <taxon>Pseudomonadota</taxon>
        <taxon>Alphaproteobacteria</taxon>
        <taxon>Acetobacterales</taxon>
        <taxon>Acidocellaceae</taxon>
        <taxon>Acidisoma</taxon>
    </lineage>
</organism>
<evidence type="ECO:0000313" key="11">
    <source>
        <dbReference type="Proteomes" id="UP000721844"/>
    </source>
</evidence>
<dbReference type="InterPro" id="IPR002575">
    <property type="entry name" value="Aminoglycoside_PTrfase"/>
</dbReference>
<reference evidence="10 11" key="1">
    <citation type="journal article" date="2021" name="Microorganisms">
        <title>Acidisoma silvae sp. nov. and Acidisomacellulosilytica sp. nov., Two Acidophilic Bacteria Isolated from Decaying Wood, Hydrolyzing Cellulose and Producing Poly-3-hydroxybutyrate.</title>
        <authorList>
            <person name="Mieszkin S."/>
            <person name="Pouder E."/>
            <person name="Uroz S."/>
            <person name="Simon-Colin C."/>
            <person name="Alain K."/>
        </authorList>
    </citation>
    <scope>NUCLEOTIDE SEQUENCE [LARGE SCALE GENOMIC DNA]</scope>
    <source>
        <strain evidence="10 11">HW T5.17</strain>
    </source>
</reference>
<dbReference type="GO" id="GO:0047992">
    <property type="term" value="F:hydroxylysine kinase activity"/>
    <property type="evidence" value="ECO:0007669"/>
    <property type="project" value="UniProtKB-EC"/>
</dbReference>
<evidence type="ECO:0000256" key="8">
    <source>
        <dbReference type="ARBA" id="ARBA00040505"/>
    </source>
</evidence>
<keyword evidence="11" id="KW-1185">Reference proteome</keyword>
<dbReference type="SUPFAM" id="SSF56112">
    <property type="entry name" value="Protein kinase-like (PK-like)"/>
    <property type="match status" value="1"/>
</dbReference>
<dbReference type="PANTHER" id="PTHR21064:SF1">
    <property type="entry name" value="HYDROXYLYSINE KINASE"/>
    <property type="match status" value="1"/>
</dbReference>